<name>A0A2G5C8Q5_AQUCA</name>
<gene>
    <name evidence="2" type="ORF">AQUCO_07600085v1</name>
</gene>
<dbReference type="AlphaFoldDB" id="A0A2G5C8Q5"/>
<dbReference type="PANTHER" id="PTHR38926:SF13">
    <property type="entry name" value="F-BOX DOMAIN CONTAINING PROTEIN, EXPRESSED"/>
    <property type="match status" value="1"/>
</dbReference>
<feature type="domain" description="F-box" evidence="1">
    <location>
        <begin position="9"/>
        <end position="60"/>
    </location>
</feature>
<dbReference type="Gene3D" id="1.20.1280.50">
    <property type="match status" value="1"/>
</dbReference>
<dbReference type="Proteomes" id="UP000230069">
    <property type="component" value="Unassembled WGS sequence"/>
</dbReference>
<dbReference type="STRING" id="218851.A0A2G5C8Q5"/>
<keyword evidence="3" id="KW-1185">Reference proteome</keyword>
<accession>A0A2G5C8Q5</accession>
<dbReference type="SUPFAM" id="SSF52047">
    <property type="entry name" value="RNI-like"/>
    <property type="match status" value="1"/>
</dbReference>
<dbReference type="OrthoDB" id="1929062at2759"/>
<dbReference type="PANTHER" id="PTHR38926">
    <property type="entry name" value="F-BOX DOMAIN CONTAINING PROTEIN, EXPRESSED"/>
    <property type="match status" value="1"/>
</dbReference>
<dbReference type="PROSITE" id="PS50181">
    <property type="entry name" value="FBOX"/>
    <property type="match status" value="1"/>
</dbReference>
<feature type="non-terminal residue" evidence="2">
    <location>
        <position position="1"/>
    </location>
</feature>
<organism evidence="2 3">
    <name type="scientific">Aquilegia coerulea</name>
    <name type="common">Rocky mountain columbine</name>
    <dbReference type="NCBI Taxonomy" id="218851"/>
    <lineage>
        <taxon>Eukaryota</taxon>
        <taxon>Viridiplantae</taxon>
        <taxon>Streptophyta</taxon>
        <taxon>Embryophyta</taxon>
        <taxon>Tracheophyta</taxon>
        <taxon>Spermatophyta</taxon>
        <taxon>Magnoliopsida</taxon>
        <taxon>Ranunculales</taxon>
        <taxon>Ranunculaceae</taxon>
        <taxon>Thalictroideae</taxon>
        <taxon>Aquilegia</taxon>
    </lineage>
</organism>
<dbReference type="EMBL" id="KZ305093">
    <property type="protein sequence ID" value="PIA27674.1"/>
    <property type="molecule type" value="Genomic_DNA"/>
</dbReference>
<dbReference type="InParanoid" id="A0A2G5C8Q5"/>
<proteinExistence type="predicted"/>
<dbReference type="InterPro" id="IPR001810">
    <property type="entry name" value="F-box_dom"/>
</dbReference>
<evidence type="ECO:0000313" key="3">
    <source>
        <dbReference type="Proteomes" id="UP000230069"/>
    </source>
</evidence>
<evidence type="ECO:0000259" key="1">
    <source>
        <dbReference type="PROSITE" id="PS50181"/>
    </source>
</evidence>
<dbReference type="Gene3D" id="3.80.10.10">
    <property type="entry name" value="Ribonuclease Inhibitor"/>
    <property type="match status" value="1"/>
</dbReference>
<reference evidence="2 3" key="1">
    <citation type="submission" date="2017-09" db="EMBL/GenBank/DDBJ databases">
        <title>WGS assembly of Aquilegia coerulea Goldsmith.</title>
        <authorList>
            <person name="Hodges S."/>
            <person name="Kramer E."/>
            <person name="Nordborg M."/>
            <person name="Tomkins J."/>
            <person name="Borevitz J."/>
            <person name="Derieg N."/>
            <person name="Yan J."/>
            <person name="Mihaltcheva S."/>
            <person name="Hayes R.D."/>
            <person name="Rokhsar D."/>
        </authorList>
    </citation>
    <scope>NUCLEOTIDE SEQUENCE [LARGE SCALE GENOMIC DNA]</scope>
    <source>
        <strain evidence="3">cv. Goldsmith</strain>
    </source>
</reference>
<evidence type="ECO:0000313" key="2">
    <source>
        <dbReference type="EMBL" id="PIA27674.1"/>
    </source>
</evidence>
<dbReference type="InterPro" id="IPR032675">
    <property type="entry name" value="LRR_dom_sf"/>
</dbReference>
<protein>
    <recommendedName>
        <fullName evidence="1">F-box domain-containing protein</fullName>
    </recommendedName>
</protein>
<dbReference type="SUPFAM" id="SSF81383">
    <property type="entry name" value="F-box domain"/>
    <property type="match status" value="1"/>
</dbReference>
<dbReference type="InterPro" id="IPR036047">
    <property type="entry name" value="F-box-like_dom_sf"/>
</dbReference>
<dbReference type="Pfam" id="PF00646">
    <property type="entry name" value="F-box"/>
    <property type="match status" value="1"/>
</dbReference>
<sequence>ELECVNSQGRRWEDMPEDMLSKIFMSLNTMDMIDGVRQVCSSWRHAWRVTSSDPNVWKTIDLGMLKSVFIPTSVQPYRWKTALKLSHLNVRTLVFDIDLYLKDEHLTYVAQRSPYLKRLVLPAWNCITESCIEEAVLQWPELESLTMPCSGKHVFKHIGKNCKNFTELKIMDGPFDILIAANISYYLPKLKVLSLRCSLIHEEAISFILENMKHLEVLNLSHSLFVIEPEKPQWFLTTLDNSILEKASRLKRLITCENICCAFCQRMAIDKGYLNWYKLQSLWRTDEVSSLACPLT</sequence>